<feature type="compositionally biased region" description="Polar residues" evidence="6">
    <location>
        <begin position="113"/>
        <end position="124"/>
    </location>
</feature>
<evidence type="ECO:0000256" key="1">
    <source>
        <dbReference type="ARBA" id="ARBA00022723"/>
    </source>
</evidence>
<feature type="compositionally biased region" description="Acidic residues" evidence="6">
    <location>
        <begin position="134"/>
        <end position="143"/>
    </location>
</feature>
<protein>
    <recommendedName>
        <fullName evidence="7">THAP-type domain-containing protein</fullName>
    </recommendedName>
</protein>
<evidence type="ECO:0000256" key="6">
    <source>
        <dbReference type="SAM" id="MobiDB-lite"/>
    </source>
</evidence>
<dbReference type="SUPFAM" id="SSF57716">
    <property type="entry name" value="Glucocorticoid receptor-like (DNA-binding domain)"/>
    <property type="match status" value="1"/>
</dbReference>
<dbReference type="Proteomes" id="UP000075885">
    <property type="component" value="Unassembled WGS sequence"/>
</dbReference>
<dbReference type="VEuPathDB" id="VectorBase:AEPI001067"/>
<keyword evidence="2 5" id="KW-0863">Zinc-finger</keyword>
<accession>A0A182P2D3</accession>
<proteinExistence type="predicted"/>
<name>A0A182P2D3_9DIPT</name>
<dbReference type="GO" id="GO:0008270">
    <property type="term" value="F:zinc ion binding"/>
    <property type="evidence" value="ECO:0007669"/>
    <property type="project" value="UniProtKB-KW"/>
</dbReference>
<keyword evidence="3" id="KW-0862">Zinc</keyword>
<evidence type="ECO:0000259" key="7">
    <source>
        <dbReference type="PROSITE" id="PS50950"/>
    </source>
</evidence>
<dbReference type="Pfam" id="PF05485">
    <property type="entry name" value="THAP"/>
    <property type="match status" value="1"/>
</dbReference>
<evidence type="ECO:0000256" key="4">
    <source>
        <dbReference type="ARBA" id="ARBA00023125"/>
    </source>
</evidence>
<feature type="domain" description="THAP-type" evidence="7">
    <location>
        <begin position="9"/>
        <end position="91"/>
    </location>
</feature>
<dbReference type="STRING" id="199890.A0A182P2D3"/>
<keyword evidence="9" id="KW-1185">Reference proteome</keyword>
<feature type="region of interest" description="Disordered" evidence="6">
    <location>
        <begin position="108"/>
        <end position="195"/>
    </location>
</feature>
<evidence type="ECO:0000256" key="3">
    <source>
        <dbReference type="ARBA" id="ARBA00022833"/>
    </source>
</evidence>
<evidence type="ECO:0000256" key="5">
    <source>
        <dbReference type="PROSITE-ProRule" id="PRU00309"/>
    </source>
</evidence>
<feature type="region of interest" description="Disordered" evidence="6">
    <location>
        <begin position="288"/>
        <end position="310"/>
    </location>
</feature>
<sequence>MQTYRANSNKKYCAYFGCNHNSLLNPEITFFAFPAKHPERCEAWKKLAGVSESLLENRMYRFLCERHFPNIYFVRSQRRLLLLGNAAPHPCEQTDADDLQSGEEVEVYEMTSEDTIATVPSQQLEDSDGKHSTDEEEFNEIDAEAYSQPAEVHRPSSPQKESAVNVAENDARDIPTKDEPKPDPASPGCSDINRKRKQITSTIAEMKVKVLSTSAGAMAINKKALQNKTVQIDGKTVQLVQIKRKNPVQNQSITIMPIVEDESIPASKTSNDVVKAVEMVKSSVSSSTSSLETVPQAKDTATKPATSEDVSIENDDKISQFIFKGEEYVQMPKEHFLNKINRLKRSVVYYESIIKGMRSVLDQADVPSSLD</sequence>
<dbReference type="PROSITE" id="PS50950">
    <property type="entry name" value="ZF_THAP"/>
    <property type="match status" value="1"/>
</dbReference>
<dbReference type="InterPro" id="IPR006612">
    <property type="entry name" value="THAP_Znf"/>
</dbReference>
<reference evidence="9" key="1">
    <citation type="submission" date="2013-03" db="EMBL/GenBank/DDBJ databases">
        <title>The Genome Sequence of Anopheles epiroticus epiroticus2.</title>
        <authorList>
            <consortium name="The Broad Institute Genomics Platform"/>
            <person name="Neafsey D.E."/>
            <person name="Howell P."/>
            <person name="Walker B."/>
            <person name="Young S.K."/>
            <person name="Zeng Q."/>
            <person name="Gargeya S."/>
            <person name="Fitzgerald M."/>
            <person name="Haas B."/>
            <person name="Abouelleil A."/>
            <person name="Allen A.W."/>
            <person name="Alvarado L."/>
            <person name="Arachchi H.M."/>
            <person name="Berlin A.M."/>
            <person name="Chapman S.B."/>
            <person name="Gainer-Dewar J."/>
            <person name="Goldberg J."/>
            <person name="Griggs A."/>
            <person name="Gujja S."/>
            <person name="Hansen M."/>
            <person name="Howarth C."/>
            <person name="Imamovic A."/>
            <person name="Ireland A."/>
            <person name="Larimer J."/>
            <person name="McCowan C."/>
            <person name="Murphy C."/>
            <person name="Pearson M."/>
            <person name="Poon T.W."/>
            <person name="Priest M."/>
            <person name="Roberts A."/>
            <person name="Saif S."/>
            <person name="Shea T."/>
            <person name="Sisk P."/>
            <person name="Sykes S."/>
            <person name="Wortman J."/>
            <person name="Nusbaum C."/>
            <person name="Birren B."/>
        </authorList>
    </citation>
    <scope>NUCLEOTIDE SEQUENCE [LARGE SCALE GENOMIC DNA]</scope>
    <source>
        <strain evidence="9">Epiroticus2</strain>
    </source>
</reference>
<keyword evidence="4 5" id="KW-0238">DNA-binding</keyword>
<feature type="compositionally biased region" description="Basic and acidic residues" evidence="6">
    <location>
        <begin position="169"/>
        <end position="182"/>
    </location>
</feature>
<evidence type="ECO:0000313" key="8">
    <source>
        <dbReference type="EnsemblMetazoa" id="AEPI001067-PA"/>
    </source>
</evidence>
<evidence type="ECO:0000313" key="9">
    <source>
        <dbReference type="Proteomes" id="UP000075885"/>
    </source>
</evidence>
<keyword evidence="1" id="KW-0479">Metal-binding</keyword>
<dbReference type="SMART" id="SM00980">
    <property type="entry name" value="THAP"/>
    <property type="match status" value="1"/>
</dbReference>
<organism evidence="8 9">
    <name type="scientific">Anopheles epiroticus</name>
    <dbReference type="NCBI Taxonomy" id="199890"/>
    <lineage>
        <taxon>Eukaryota</taxon>
        <taxon>Metazoa</taxon>
        <taxon>Ecdysozoa</taxon>
        <taxon>Arthropoda</taxon>
        <taxon>Hexapoda</taxon>
        <taxon>Insecta</taxon>
        <taxon>Pterygota</taxon>
        <taxon>Neoptera</taxon>
        <taxon>Endopterygota</taxon>
        <taxon>Diptera</taxon>
        <taxon>Nematocera</taxon>
        <taxon>Culicoidea</taxon>
        <taxon>Culicidae</taxon>
        <taxon>Anophelinae</taxon>
        <taxon>Anopheles</taxon>
    </lineage>
</organism>
<dbReference type="GO" id="GO:0003677">
    <property type="term" value="F:DNA binding"/>
    <property type="evidence" value="ECO:0007669"/>
    <property type="project" value="UniProtKB-UniRule"/>
</dbReference>
<dbReference type="EnsemblMetazoa" id="AEPI001067-RA">
    <property type="protein sequence ID" value="AEPI001067-PA"/>
    <property type="gene ID" value="AEPI001067"/>
</dbReference>
<evidence type="ECO:0000256" key="2">
    <source>
        <dbReference type="ARBA" id="ARBA00022771"/>
    </source>
</evidence>
<reference evidence="8" key="2">
    <citation type="submission" date="2020-05" db="UniProtKB">
        <authorList>
            <consortium name="EnsemblMetazoa"/>
        </authorList>
    </citation>
    <scope>IDENTIFICATION</scope>
    <source>
        <strain evidence="8">Epiroticus2</strain>
    </source>
</reference>
<dbReference type="AlphaFoldDB" id="A0A182P2D3"/>